<evidence type="ECO:0000259" key="4">
    <source>
        <dbReference type="Pfam" id="PF02230"/>
    </source>
</evidence>
<dbReference type="SUPFAM" id="SSF53474">
    <property type="entry name" value="alpha/beta-Hydrolases"/>
    <property type="match status" value="1"/>
</dbReference>
<name>A0A0F6WA67_9BACT</name>
<keyword evidence="2" id="KW-0378">Hydrolase</keyword>
<dbReference type="InterPro" id="IPR050565">
    <property type="entry name" value="LYPA1-2/EST-like"/>
</dbReference>
<dbReference type="AlphaFoldDB" id="A0A0F6WA67"/>
<evidence type="ECO:0000256" key="1">
    <source>
        <dbReference type="ARBA" id="ARBA00006499"/>
    </source>
</evidence>
<protein>
    <recommendedName>
        <fullName evidence="4">Phospholipase/carboxylesterase/thioesterase domain-containing protein</fullName>
    </recommendedName>
</protein>
<comment type="similarity">
    <text evidence="1">Belongs to the AB hydrolase superfamily. AB hydrolase 2 family.</text>
</comment>
<evidence type="ECO:0000256" key="3">
    <source>
        <dbReference type="SAM" id="MobiDB-lite"/>
    </source>
</evidence>
<evidence type="ECO:0000256" key="2">
    <source>
        <dbReference type="ARBA" id="ARBA00022801"/>
    </source>
</evidence>
<feature type="compositionally biased region" description="Basic residues" evidence="3">
    <location>
        <begin position="363"/>
        <end position="373"/>
    </location>
</feature>
<evidence type="ECO:0000313" key="5">
    <source>
        <dbReference type="EMBL" id="AKF11368.1"/>
    </source>
</evidence>
<dbReference type="PANTHER" id="PTHR10655">
    <property type="entry name" value="LYSOPHOSPHOLIPASE-RELATED"/>
    <property type="match status" value="1"/>
</dbReference>
<dbReference type="Pfam" id="PF02230">
    <property type="entry name" value="Abhydrolase_2"/>
    <property type="match status" value="1"/>
</dbReference>
<accession>A0A0F6WA67</accession>
<feature type="domain" description="Phospholipase/carboxylesterase/thioesterase" evidence="4">
    <location>
        <begin position="193"/>
        <end position="316"/>
    </location>
</feature>
<sequence>MATHLDARTGAALAIGALTTASALGLAFCQSPQGDEPNRSAEAMVTHTLEEAWPPPAGDLEAALAATAIRRISESAIYDAGVDAGDGDSGPPIVLPEGPIEGVQVRRGAYEDIHFLEVVLGPATFDDALPIVFVFHGRGGNAGLPGGPFLGLSHPVRVIVPQASDRLGTGWEWLPVSVGSGLVDRLASSLFQVSSRVAAMIRTLTAERPTLGRPIVSGFSQGGLLTYALALHHDDVVGHAFPLSTWLPPPLEPLYRRDDLRFPPIRSMHGTVDPVIPVGPTRVLVDRLRARGFDIELVEFDGVGHEMNEAMNQTFHRWLERAVCDVVGDTACPAALAPGEDGGVPIDDAGVDAGEDAGADAGRRRRRAPRDAG</sequence>
<reference evidence="5 6" key="1">
    <citation type="submission" date="2015-03" db="EMBL/GenBank/DDBJ databases">
        <title>Genome assembly of Sandaracinus amylolyticus DSM 53668.</title>
        <authorList>
            <person name="Sharma G."/>
            <person name="Subramanian S."/>
        </authorList>
    </citation>
    <scope>NUCLEOTIDE SEQUENCE [LARGE SCALE GENOMIC DNA]</scope>
    <source>
        <strain evidence="5 6">DSM 53668</strain>
    </source>
</reference>
<evidence type="ECO:0000313" key="6">
    <source>
        <dbReference type="Proteomes" id="UP000034883"/>
    </source>
</evidence>
<dbReference type="EMBL" id="CP011125">
    <property type="protein sequence ID" value="AKF11368.1"/>
    <property type="molecule type" value="Genomic_DNA"/>
</dbReference>
<organism evidence="5 6">
    <name type="scientific">Sandaracinus amylolyticus</name>
    <dbReference type="NCBI Taxonomy" id="927083"/>
    <lineage>
        <taxon>Bacteria</taxon>
        <taxon>Pseudomonadati</taxon>
        <taxon>Myxococcota</taxon>
        <taxon>Polyangia</taxon>
        <taxon>Polyangiales</taxon>
        <taxon>Sandaracinaceae</taxon>
        <taxon>Sandaracinus</taxon>
    </lineage>
</organism>
<keyword evidence="6" id="KW-1185">Reference proteome</keyword>
<dbReference type="InterPro" id="IPR003140">
    <property type="entry name" value="PLipase/COase/thioEstase"/>
</dbReference>
<dbReference type="OrthoDB" id="5521045at2"/>
<feature type="region of interest" description="Disordered" evidence="3">
    <location>
        <begin position="336"/>
        <end position="373"/>
    </location>
</feature>
<dbReference type="Gene3D" id="3.40.50.1820">
    <property type="entry name" value="alpha/beta hydrolase"/>
    <property type="match status" value="1"/>
</dbReference>
<gene>
    <name evidence="5" type="ORF">DB32_008517</name>
</gene>
<dbReference type="InterPro" id="IPR029058">
    <property type="entry name" value="AB_hydrolase_fold"/>
</dbReference>
<feature type="compositionally biased region" description="Acidic residues" evidence="3">
    <location>
        <begin position="349"/>
        <end position="358"/>
    </location>
</feature>
<dbReference type="STRING" id="927083.DB32_008517"/>
<dbReference type="KEGG" id="samy:DB32_008517"/>
<dbReference type="RefSeq" id="WP_053238243.1">
    <property type="nucleotide sequence ID" value="NZ_CP011125.1"/>
</dbReference>
<dbReference type="PANTHER" id="PTHR10655:SF17">
    <property type="entry name" value="LYSOPHOSPHOLIPASE-LIKE PROTEIN 1"/>
    <property type="match status" value="1"/>
</dbReference>
<proteinExistence type="inferred from homology"/>
<dbReference type="GO" id="GO:0016787">
    <property type="term" value="F:hydrolase activity"/>
    <property type="evidence" value="ECO:0007669"/>
    <property type="project" value="UniProtKB-KW"/>
</dbReference>
<dbReference type="Proteomes" id="UP000034883">
    <property type="component" value="Chromosome"/>
</dbReference>